<evidence type="ECO:0000313" key="2">
    <source>
        <dbReference type="Proteomes" id="UP000661112"/>
    </source>
</evidence>
<gene>
    <name evidence="1" type="ORF">H6G83_04895</name>
</gene>
<organism evidence="1 2">
    <name type="scientific">Anabaena azotica FACHB-119</name>
    <dbReference type="NCBI Taxonomy" id="947527"/>
    <lineage>
        <taxon>Bacteria</taxon>
        <taxon>Bacillati</taxon>
        <taxon>Cyanobacteriota</taxon>
        <taxon>Cyanophyceae</taxon>
        <taxon>Nostocales</taxon>
        <taxon>Nostocaceae</taxon>
        <taxon>Anabaena</taxon>
        <taxon>Anabaena azotica</taxon>
    </lineage>
</organism>
<dbReference type="InterPro" id="IPR012441">
    <property type="entry name" value="DUF1643"/>
</dbReference>
<dbReference type="Proteomes" id="UP000661112">
    <property type="component" value="Unassembled WGS sequence"/>
</dbReference>
<dbReference type="EMBL" id="JACJSG010000005">
    <property type="protein sequence ID" value="MBD2499960.1"/>
    <property type="molecule type" value="Genomic_DNA"/>
</dbReference>
<keyword evidence="2" id="KW-1185">Reference proteome</keyword>
<dbReference type="Pfam" id="PF07799">
    <property type="entry name" value="DUF1643"/>
    <property type="match status" value="1"/>
</dbReference>
<evidence type="ECO:0000313" key="1">
    <source>
        <dbReference type="EMBL" id="MBD2499960.1"/>
    </source>
</evidence>
<reference evidence="1 2" key="1">
    <citation type="journal article" date="2020" name="ISME J.">
        <title>Comparative genomics reveals insights into cyanobacterial evolution and habitat adaptation.</title>
        <authorList>
            <person name="Chen M.Y."/>
            <person name="Teng W.K."/>
            <person name="Zhao L."/>
            <person name="Hu C.X."/>
            <person name="Zhou Y.K."/>
            <person name="Han B.P."/>
            <person name="Song L.R."/>
            <person name="Shu W.S."/>
        </authorList>
    </citation>
    <scope>NUCLEOTIDE SEQUENCE [LARGE SCALE GENOMIC DNA]</scope>
    <source>
        <strain evidence="1 2">FACHB-119</strain>
    </source>
</reference>
<proteinExistence type="predicted"/>
<dbReference type="RefSeq" id="WP_190467812.1">
    <property type="nucleotide sequence ID" value="NZ_JACJSG010000005.1"/>
</dbReference>
<protein>
    <submittedName>
        <fullName evidence="1">DUF1643 domain-containing protein</fullName>
    </submittedName>
</protein>
<sequence length="173" mass="20565">MERRKYIYIESDAKFDDNNKRKYRYLLRRKWNVDLPQVTFVMLNPSKANEKDEDPTLRRCIGYADYWGYGSLEVVNLFAYIATNPRDLRQADDPVGSENNSYIQLAAKRASRIILAWGANEYLEKNREREKEVISLIYGQQPLYCLKLTKYGYPHHPLRLSKDIQPIIFPNYF</sequence>
<name>A0ABR8CYE0_9NOST</name>
<accession>A0ABR8CYE0</accession>
<comment type="caution">
    <text evidence="1">The sequence shown here is derived from an EMBL/GenBank/DDBJ whole genome shotgun (WGS) entry which is preliminary data.</text>
</comment>